<dbReference type="GO" id="GO:0005524">
    <property type="term" value="F:ATP binding"/>
    <property type="evidence" value="ECO:0007669"/>
    <property type="project" value="UniProtKB-KW"/>
</dbReference>
<evidence type="ECO:0000256" key="17">
    <source>
        <dbReference type="ARBA" id="ARBA00023136"/>
    </source>
</evidence>
<evidence type="ECO:0000256" key="13">
    <source>
        <dbReference type="ARBA" id="ARBA00022840"/>
    </source>
</evidence>
<comment type="cofactor">
    <cofactor evidence="23">
        <name>Mg(2+)</name>
        <dbReference type="ChEBI" id="CHEBI:18420"/>
    </cofactor>
    <text evidence="23">Mn(2+), Zn(2+), Cd(2+) and Co(2+) support activity to lesser extents.</text>
</comment>
<comment type="catalytic activity">
    <reaction evidence="24">
        <text>a 1,2-diacyl-sn-glycerol + ATP = a 1,2-diacyl-sn-glycero-3-phosphate + ADP + H(+)</text>
        <dbReference type="Rhea" id="RHEA:10272"/>
        <dbReference type="ChEBI" id="CHEBI:15378"/>
        <dbReference type="ChEBI" id="CHEBI:17815"/>
        <dbReference type="ChEBI" id="CHEBI:30616"/>
        <dbReference type="ChEBI" id="CHEBI:58608"/>
        <dbReference type="ChEBI" id="CHEBI:456216"/>
        <dbReference type="EC" id="2.7.1.107"/>
    </reaction>
</comment>
<keyword evidence="17 24" id="KW-0472">Membrane</keyword>
<dbReference type="InterPro" id="IPR033718">
    <property type="entry name" value="DAGK_prok"/>
</dbReference>
<dbReference type="Proteomes" id="UP000646478">
    <property type="component" value="Unassembled WGS sequence"/>
</dbReference>
<evidence type="ECO:0000256" key="23">
    <source>
        <dbReference type="PIRSR" id="PIRSR600829-4"/>
    </source>
</evidence>
<comment type="caution">
    <text evidence="25">The sequence shown here is derived from an EMBL/GenBank/DDBJ whole genome shotgun (WGS) entry which is preliminary data.</text>
</comment>
<comment type="subcellular location">
    <subcellularLocation>
        <location evidence="1 24">Cell inner membrane</location>
        <topology evidence="1 24">Multi-pass membrane protein</topology>
    </subcellularLocation>
</comment>
<proteinExistence type="inferred from homology"/>
<feature type="transmembrane region" description="Helical" evidence="24">
    <location>
        <begin position="49"/>
        <end position="69"/>
    </location>
</feature>
<dbReference type="Gene3D" id="1.10.287.3610">
    <property type="match status" value="1"/>
</dbReference>
<feature type="binding site" evidence="21">
    <location>
        <position position="92"/>
    </location>
    <ligand>
        <name>substrate</name>
    </ligand>
</feature>
<evidence type="ECO:0000256" key="15">
    <source>
        <dbReference type="ARBA" id="ARBA00022989"/>
    </source>
</evidence>
<keyword evidence="19 24" id="KW-1208">Phospholipid metabolism</keyword>
<dbReference type="GO" id="GO:0005886">
    <property type="term" value="C:plasma membrane"/>
    <property type="evidence" value="ECO:0007669"/>
    <property type="project" value="UniProtKB-SubCell"/>
</dbReference>
<evidence type="ECO:0000256" key="1">
    <source>
        <dbReference type="ARBA" id="ARBA00004429"/>
    </source>
</evidence>
<dbReference type="EC" id="2.7.1.107" evidence="3 24"/>
<evidence type="ECO:0000256" key="8">
    <source>
        <dbReference type="ARBA" id="ARBA00022679"/>
    </source>
</evidence>
<evidence type="ECO:0000256" key="5">
    <source>
        <dbReference type="ARBA" id="ARBA00022475"/>
    </source>
</evidence>
<sequence length="116" mass="12926">MHRIWLAFINSMRALRYLARHEKAVQQELALLAISIPVAFYIAPDALMFMLMVGAILFLLMIEVLNTGIEAACNALSREFHRDIQIAKDCGSLAVLISIILAAGVWGYALFTAIYL</sequence>
<keyword evidence="8 24" id="KW-0808">Transferase</keyword>
<accession>A0A916S4F9</accession>
<keyword evidence="13 22" id="KW-0067">ATP-binding</keyword>
<keyword evidence="16 24" id="KW-0443">Lipid metabolism</keyword>
<dbReference type="InterPro" id="IPR000829">
    <property type="entry name" value="DAGK"/>
</dbReference>
<keyword evidence="14 23" id="KW-0460">Magnesium</keyword>
<dbReference type="PANTHER" id="PTHR34299">
    <property type="entry name" value="DIACYLGLYCEROL KINASE"/>
    <property type="match status" value="1"/>
</dbReference>
<keyword evidence="6" id="KW-0444">Lipid biosynthesis</keyword>
<dbReference type="GO" id="GO:0004143">
    <property type="term" value="F:ATP-dependent diacylglycerol kinase activity"/>
    <property type="evidence" value="ECO:0007669"/>
    <property type="project" value="UniProtKB-EC"/>
</dbReference>
<dbReference type="RefSeq" id="WP_188821983.1">
    <property type="nucleotide sequence ID" value="NZ_BMHH01000003.1"/>
</dbReference>
<keyword evidence="10 23" id="KW-0479">Metal-binding</keyword>
<name>A0A916S4F9_9HYPH</name>
<evidence type="ECO:0000256" key="20">
    <source>
        <dbReference type="PIRSR" id="PIRSR600829-1"/>
    </source>
</evidence>
<keyword evidence="5" id="KW-1003">Cell membrane</keyword>
<gene>
    <name evidence="25" type="ORF">GCM10011491_09360</name>
</gene>
<dbReference type="InterPro" id="IPR036945">
    <property type="entry name" value="DAGK_sf"/>
</dbReference>
<evidence type="ECO:0000256" key="4">
    <source>
        <dbReference type="ARBA" id="ARBA00017575"/>
    </source>
</evidence>
<keyword evidence="26" id="KW-1185">Reference proteome</keyword>
<feature type="binding site" evidence="21">
    <location>
        <position position="63"/>
    </location>
    <ligand>
        <name>substrate</name>
    </ligand>
</feature>
<keyword evidence="12 24" id="KW-0418">Kinase</keyword>
<dbReference type="CDD" id="cd14264">
    <property type="entry name" value="DAGK_IM"/>
    <property type="match status" value="1"/>
</dbReference>
<evidence type="ECO:0000256" key="10">
    <source>
        <dbReference type="ARBA" id="ARBA00022723"/>
    </source>
</evidence>
<keyword evidence="9 24" id="KW-0812">Transmembrane</keyword>
<evidence type="ECO:0000256" key="9">
    <source>
        <dbReference type="ARBA" id="ARBA00022692"/>
    </source>
</evidence>
<evidence type="ECO:0000256" key="21">
    <source>
        <dbReference type="PIRSR" id="PIRSR600829-2"/>
    </source>
</evidence>
<evidence type="ECO:0000256" key="19">
    <source>
        <dbReference type="ARBA" id="ARBA00023264"/>
    </source>
</evidence>
<evidence type="ECO:0000313" key="25">
    <source>
        <dbReference type="EMBL" id="GGA84025.1"/>
    </source>
</evidence>
<dbReference type="Pfam" id="PF01219">
    <property type="entry name" value="DAGK_prokar"/>
    <property type="match status" value="1"/>
</dbReference>
<keyword evidence="15 24" id="KW-1133">Transmembrane helix</keyword>
<feature type="binding site" evidence="22">
    <location>
        <position position="70"/>
    </location>
    <ligand>
        <name>ATP</name>
        <dbReference type="ChEBI" id="CHEBI:30616"/>
    </ligand>
</feature>
<evidence type="ECO:0000256" key="14">
    <source>
        <dbReference type="ARBA" id="ARBA00022842"/>
    </source>
</evidence>
<evidence type="ECO:0000256" key="7">
    <source>
        <dbReference type="ARBA" id="ARBA00022519"/>
    </source>
</evidence>
<feature type="binding site" evidence="23">
    <location>
        <position position="70"/>
    </location>
    <ligand>
        <name>a divalent metal cation</name>
        <dbReference type="ChEBI" id="CHEBI:60240"/>
    </ligand>
</feature>
<evidence type="ECO:0000256" key="22">
    <source>
        <dbReference type="PIRSR" id="PIRSR600829-3"/>
    </source>
</evidence>
<feature type="transmembrane region" description="Helical" evidence="24">
    <location>
        <begin position="90"/>
        <end position="115"/>
    </location>
</feature>
<evidence type="ECO:0000256" key="6">
    <source>
        <dbReference type="ARBA" id="ARBA00022516"/>
    </source>
</evidence>
<dbReference type="EMBL" id="BMHH01000003">
    <property type="protein sequence ID" value="GGA84025.1"/>
    <property type="molecule type" value="Genomic_DNA"/>
</dbReference>
<feature type="binding site" evidence="22">
    <location>
        <begin position="88"/>
        <end position="89"/>
    </location>
    <ligand>
        <name>ATP</name>
        <dbReference type="ChEBI" id="CHEBI:30616"/>
    </ligand>
</feature>
<feature type="active site" description="Proton acceptor" evidence="20">
    <location>
        <position position="63"/>
    </location>
</feature>
<evidence type="ECO:0000256" key="24">
    <source>
        <dbReference type="RuleBase" id="RU363065"/>
    </source>
</evidence>
<feature type="binding site" evidence="22">
    <location>
        <position position="3"/>
    </location>
    <ligand>
        <name>ATP</name>
        <dbReference type="ChEBI" id="CHEBI:30616"/>
    </ligand>
</feature>
<feature type="binding site" evidence="22">
    <location>
        <position position="22"/>
    </location>
    <ligand>
        <name>ATP</name>
        <dbReference type="ChEBI" id="CHEBI:30616"/>
    </ligand>
</feature>
<feature type="binding site" evidence="23">
    <location>
        <position position="22"/>
    </location>
    <ligand>
        <name>a divalent metal cation</name>
        <dbReference type="ChEBI" id="CHEBI:60240"/>
    </ligand>
</feature>
<feature type="transmembrane region" description="Helical" evidence="24">
    <location>
        <begin position="25"/>
        <end position="43"/>
    </location>
</feature>
<evidence type="ECO:0000313" key="26">
    <source>
        <dbReference type="Proteomes" id="UP000646478"/>
    </source>
</evidence>
<keyword evidence="11 22" id="KW-0547">Nucleotide-binding</keyword>
<dbReference type="AlphaFoldDB" id="A0A916S4F9"/>
<keyword evidence="7 24" id="KW-0997">Cell inner membrane</keyword>
<keyword evidence="18" id="KW-0594">Phospholipid biosynthesis</keyword>
<dbReference type="GO" id="GO:0006654">
    <property type="term" value="P:phosphatidic acid biosynthetic process"/>
    <property type="evidence" value="ECO:0007669"/>
    <property type="project" value="InterPro"/>
</dbReference>
<evidence type="ECO:0000256" key="16">
    <source>
        <dbReference type="ARBA" id="ARBA00023098"/>
    </source>
</evidence>
<dbReference type="PANTHER" id="PTHR34299:SF1">
    <property type="entry name" value="DIACYLGLYCEROL KINASE"/>
    <property type="match status" value="1"/>
</dbReference>
<feature type="binding site" evidence="21">
    <location>
        <begin position="24"/>
        <end position="28"/>
    </location>
    <ligand>
        <name>substrate</name>
    </ligand>
</feature>
<feature type="binding site" evidence="22">
    <location>
        <begin position="79"/>
        <end position="81"/>
    </location>
    <ligand>
        <name>ATP</name>
        <dbReference type="ChEBI" id="CHEBI:30616"/>
    </ligand>
</feature>
<reference evidence="25" key="2">
    <citation type="submission" date="2020-09" db="EMBL/GenBank/DDBJ databases">
        <authorList>
            <person name="Sun Q."/>
            <person name="Zhou Y."/>
        </authorList>
    </citation>
    <scope>NUCLEOTIDE SEQUENCE</scope>
    <source>
        <strain evidence="25">CGMCC 1.15082</strain>
    </source>
</reference>
<reference evidence="25" key="1">
    <citation type="journal article" date="2014" name="Int. J. Syst. Evol. Microbiol.">
        <title>Complete genome sequence of Corynebacterium casei LMG S-19264T (=DSM 44701T), isolated from a smear-ripened cheese.</title>
        <authorList>
            <consortium name="US DOE Joint Genome Institute (JGI-PGF)"/>
            <person name="Walter F."/>
            <person name="Albersmeier A."/>
            <person name="Kalinowski J."/>
            <person name="Ruckert C."/>
        </authorList>
    </citation>
    <scope>NUCLEOTIDE SEQUENCE</scope>
    <source>
        <strain evidence="25">CGMCC 1.15082</strain>
    </source>
</reference>
<evidence type="ECO:0000256" key="18">
    <source>
        <dbReference type="ARBA" id="ARBA00023209"/>
    </source>
</evidence>
<organism evidence="25 26">
    <name type="scientific">Brucella endophytica</name>
    <dbReference type="NCBI Taxonomy" id="1963359"/>
    <lineage>
        <taxon>Bacteria</taxon>
        <taxon>Pseudomonadati</taxon>
        <taxon>Pseudomonadota</taxon>
        <taxon>Alphaproteobacteria</taxon>
        <taxon>Hyphomicrobiales</taxon>
        <taxon>Brucellaceae</taxon>
        <taxon>Brucella/Ochrobactrum group</taxon>
        <taxon>Brucella</taxon>
    </lineage>
</organism>
<protein>
    <recommendedName>
        <fullName evidence="4 24">Diacylglycerol kinase</fullName>
        <ecNumber evidence="3 24">2.7.1.107</ecNumber>
    </recommendedName>
</protein>
<dbReference type="GO" id="GO:0046872">
    <property type="term" value="F:metal ion binding"/>
    <property type="evidence" value="ECO:0007669"/>
    <property type="project" value="UniProtKB-KW"/>
</dbReference>
<comment type="similarity">
    <text evidence="2 24">Belongs to the bacterial diacylglycerol kinase family.</text>
</comment>
<evidence type="ECO:0000256" key="12">
    <source>
        <dbReference type="ARBA" id="ARBA00022777"/>
    </source>
</evidence>
<evidence type="ECO:0000256" key="11">
    <source>
        <dbReference type="ARBA" id="ARBA00022741"/>
    </source>
</evidence>
<evidence type="ECO:0000256" key="3">
    <source>
        <dbReference type="ARBA" id="ARBA00012133"/>
    </source>
</evidence>
<feature type="binding site" evidence="21">
    <location>
        <position position="3"/>
    </location>
    <ligand>
        <name>substrate</name>
    </ligand>
</feature>
<evidence type="ECO:0000256" key="2">
    <source>
        <dbReference type="ARBA" id="ARBA00005967"/>
    </source>
</evidence>
<comment type="function">
    <text evidence="24">Catalyzes the ATP-dependent phosphorylation of sn-l,2-diacylglycerol (DAG) to phosphatidic acid. Involved in the recycling of diacylglycerol produced as a by-product during membrane-derived oligosaccharide (MDO) biosynthesis.</text>
</comment>